<dbReference type="Proteomes" id="UP000490800">
    <property type="component" value="Unassembled WGS sequence"/>
</dbReference>
<proteinExistence type="predicted"/>
<dbReference type="OrthoDB" id="2498644at2"/>
<keyword evidence="3" id="KW-1185">Reference proteome</keyword>
<gene>
    <name evidence="2" type="ORF">EDM21_08550</name>
</gene>
<dbReference type="EMBL" id="RHLK01000003">
    <property type="protein sequence ID" value="MVO99577.1"/>
    <property type="molecule type" value="Genomic_DNA"/>
</dbReference>
<keyword evidence="1" id="KW-0732">Signal</keyword>
<comment type="caution">
    <text evidence="2">The sequence shown here is derived from an EMBL/GenBank/DDBJ whole genome shotgun (WGS) entry which is preliminary data.</text>
</comment>
<dbReference type="PROSITE" id="PS51257">
    <property type="entry name" value="PROKAR_LIPOPROTEIN"/>
    <property type="match status" value="1"/>
</dbReference>
<dbReference type="InterPro" id="IPR050490">
    <property type="entry name" value="Bact_solute-bd_prot1"/>
</dbReference>
<reference evidence="2 3" key="1">
    <citation type="journal article" date="2019" name="Microorganisms">
        <title>Paenibacillus lutrae sp. nov., A Chitinolytic Species Isolated from A River Otter in Castril Natural Park, Granada, Spain.</title>
        <authorList>
            <person name="Rodriguez M."/>
            <person name="Reina J.C."/>
            <person name="Bejar V."/>
            <person name="Llamas I."/>
        </authorList>
    </citation>
    <scope>NUCLEOTIDE SEQUENCE [LARGE SCALE GENOMIC DNA]</scope>
    <source>
        <strain evidence="2 3">N10</strain>
    </source>
</reference>
<feature type="chain" id="PRO_5038889057" evidence="1">
    <location>
        <begin position="20"/>
        <end position="497"/>
    </location>
</feature>
<dbReference type="AlphaFoldDB" id="A0A7X3FH79"/>
<evidence type="ECO:0000256" key="1">
    <source>
        <dbReference type="SAM" id="SignalP"/>
    </source>
</evidence>
<dbReference type="Pfam" id="PF01547">
    <property type="entry name" value="SBP_bac_1"/>
    <property type="match status" value="1"/>
</dbReference>
<dbReference type="RefSeq" id="WP_157334613.1">
    <property type="nucleotide sequence ID" value="NZ_RHLK01000003.1"/>
</dbReference>
<sequence>MKKIATGVISLTLALSLLAGCGSGATETGATTTPDANAPKPELRMLGFQKTNFDPNTDPVGKFLEEKTGYKVKYETLPIENPDDKLNLLIANKEPYDILKLSASQYTRLASQGALEPLDDLLKTYGSNITTANPPEVFDNAKIDGKIYGIPEKHPKAFVGQVMAVRQELLDELKVGVPTTIDEFYNLLKLIKEKKNIIPLTGSSTPSMNYEIAGAFGISAPFDDENGKIRHRLEDPGMKEYLAFMNKLYKEGLIDSEWPVNKAATAKEKFTSGKAAIYETDFASPPSLVAALNKTFPNTKLALIPSLKGKDGKQENWLQGGGISWYIGIPKSSKNKEAAMQYINMKLQPEIFKELAIGQEGTHWKKDEKGAMSPILPKFTEDRNNSDWFMTSTDSKNFGDMWLVRVRKDPLVGSTFEEIQKQASYSKQDPTLLAPPMDVVANNLQKLTKMETDYMIKAFAGAEDLANYDKFVQQFMSQGGSEVLKAYNEWYATAKKK</sequence>
<dbReference type="PANTHER" id="PTHR43649:SF17">
    <property type="entry name" value="ABC TRANSPORTER SOLUTE BINDING PROTEIN-SUGAR TRANSPORT"/>
    <property type="match status" value="1"/>
</dbReference>
<organism evidence="2 3">
    <name type="scientific">Paenibacillus lutrae</name>
    <dbReference type="NCBI Taxonomy" id="2078573"/>
    <lineage>
        <taxon>Bacteria</taxon>
        <taxon>Bacillati</taxon>
        <taxon>Bacillota</taxon>
        <taxon>Bacilli</taxon>
        <taxon>Bacillales</taxon>
        <taxon>Paenibacillaceae</taxon>
        <taxon>Paenibacillus</taxon>
    </lineage>
</organism>
<accession>A0A7X3FH79</accession>
<name>A0A7X3FH79_9BACL</name>
<protein>
    <submittedName>
        <fullName evidence="2">Extracellular solute-binding protein</fullName>
    </submittedName>
</protein>
<evidence type="ECO:0000313" key="2">
    <source>
        <dbReference type="EMBL" id="MVO99577.1"/>
    </source>
</evidence>
<dbReference type="SUPFAM" id="SSF53850">
    <property type="entry name" value="Periplasmic binding protein-like II"/>
    <property type="match status" value="1"/>
</dbReference>
<evidence type="ECO:0000313" key="3">
    <source>
        <dbReference type="Proteomes" id="UP000490800"/>
    </source>
</evidence>
<dbReference type="InterPro" id="IPR006059">
    <property type="entry name" value="SBP"/>
</dbReference>
<dbReference type="Gene3D" id="3.40.190.10">
    <property type="entry name" value="Periplasmic binding protein-like II"/>
    <property type="match status" value="2"/>
</dbReference>
<feature type="signal peptide" evidence="1">
    <location>
        <begin position="1"/>
        <end position="19"/>
    </location>
</feature>
<dbReference type="PANTHER" id="PTHR43649">
    <property type="entry name" value="ARABINOSE-BINDING PROTEIN-RELATED"/>
    <property type="match status" value="1"/>
</dbReference>